<feature type="domain" description="Cytidyltransferase-like" evidence="3">
    <location>
        <begin position="2"/>
        <end position="89"/>
    </location>
</feature>
<dbReference type="Pfam" id="PF01467">
    <property type="entry name" value="CTP_transf_like"/>
    <property type="match status" value="1"/>
</dbReference>
<dbReference type="InterPro" id="IPR004821">
    <property type="entry name" value="Cyt_trans-like"/>
</dbReference>
<dbReference type="EMBL" id="BART01039417">
    <property type="protein sequence ID" value="GAH13735.1"/>
    <property type="molecule type" value="Genomic_DNA"/>
</dbReference>
<dbReference type="InterPro" id="IPR050385">
    <property type="entry name" value="Archaeal_FAD_synthase"/>
</dbReference>
<gene>
    <name evidence="4" type="ORF">S01H4_64793</name>
</gene>
<accession>X1DZW5</accession>
<sequence length="93" mass="10599">SKKREPVIPEQDRAELLMALSCVDEVVIVQDHTADHDFLTRRGVTIRVVGPEYGWAGGHQQALLYMEEHNIKVIKTSRMPGISTTEIMEKIRE</sequence>
<comment type="caution">
    <text evidence="4">The sequence shown here is derived from an EMBL/GenBank/DDBJ whole genome shotgun (WGS) entry which is preliminary data.</text>
</comment>
<evidence type="ECO:0000259" key="3">
    <source>
        <dbReference type="Pfam" id="PF01467"/>
    </source>
</evidence>
<protein>
    <recommendedName>
        <fullName evidence="3">Cytidyltransferase-like domain-containing protein</fullName>
    </recommendedName>
</protein>
<evidence type="ECO:0000256" key="2">
    <source>
        <dbReference type="ARBA" id="ARBA00022695"/>
    </source>
</evidence>
<dbReference type="GO" id="GO:0016779">
    <property type="term" value="F:nucleotidyltransferase activity"/>
    <property type="evidence" value="ECO:0007669"/>
    <property type="project" value="UniProtKB-KW"/>
</dbReference>
<evidence type="ECO:0000313" key="4">
    <source>
        <dbReference type="EMBL" id="GAH13735.1"/>
    </source>
</evidence>
<dbReference type="AlphaFoldDB" id="X1DZW5"/>
<name>X1DZW5_9ZZZZ</name>
<dbReference type="Gene3D" id="3.40.50.620">
    <property type="entry name" value="HUPs"/>
    <property type="match status" value="1"/>
</dbReference>
<reference evidence="4" key="1">
    <citation type="journal article" date="2014" name="Front. Microbiol.">
        <title>High frequency of phylogenetically diverse reductive dehalogenase-homologous genes in deep subseafloor sedimentary metagenomes.</title>
        <authorList>
            <person name="Kawai M."/>
            <person name="Futagami T."/>
            <person name="Toyoda A."/>
            <person name="Takaki Y."/>
            <person name="Nishi S."/>
            <person name="Hori S."/>
            <person name="Arai W."/>
            <person name="Tsubouchi T."/>
            <person name="Morono Y."/>
            <person name="Uchiyama I."/>
            <person name="Ito T."/>
            <person name="Fujiyama A."/>
            <person name="Inagaki F."/>
            <person name="Takami H."/>
        </authorList>
    </citation>
    <scope>NUCLEOTIDE SEQUENCE</scope>
    <source>
        <strain evidence="4">Expedition CK06-06</strain>
    </source>
</reference>
<feature type="non-terminal residue" evidence="4">
    <location>
        <position position="1"/>
    </location>
</feature>
<dbReference type="SUPFAM" id="SSF52374">
    <property type="entry name" value="Nucleotidylyl transferase"/>
    <property type="match status" value="1"/>
</dbReference>
<evidence type="ECO:0000256" key="1">
    <source>
        <dbReference type="ARBA" id="ARBA00022679"/>
    </source>
</evidence>
<dbReference type="PANTHER" id="PTHR43793">
    <property type="entry name" value="FAD SYNTHASE"/>
    <property type="match status" value="1"/>
</dbReference>
<organism evidence="4">
    <name type="scientific">marine sediment metagenome</name>
    <dbReference type="NCBI Taxonomy" id="412755"/>
    <lineage>
        <taxon>unclassified sequences</taxon>
        <taxon>metagenomes</taxon>
        <taxon>ecological metagenomes</taxon>
    </lineage>
</organism>
<dbReference type="InterPro" id="IPR014729">
    <property type="entry name" value="Rossmann-like_a/b/a_fold"/>
</dbReference>
<proteinExistence type="predicted"/>
<dbReference type="PANTHER" id="PTHR43793:SF1">
    <property type="entry name" value="FAD SYNTHASE"/>
    <property type="match status" value="1"/>
</dbReference>
<keyword evidence="2" id="KW-0548">Nucleotidyltransferase</keyword>
<keyword evidence="1" id="KW-0808">Transferase</keyword>